<feature type="non-terminal residue" evidence="1">
    <location>
        <position position="1"/>
    </location>
</feature>
<accession>A0A0K2U133</accession>
<dbReference type="EMBL" id="HACA01014449">
    <property type="protein sequence ID" value="CDW31810.1"/>
    <property type="molecule type" value="Transcribed_RNA"/>
</dbReference>
<proteinExistence type="predicted"/>
<protein>
    <submittedName>
        <fullName evidence="1">Uncharacterized protein</fullName>
    </submittedName>
</protein>
<dbReference type="AlphaFoldDB" id="A0A0K2U133"/>
<evidence type="ECO:0000313" key="1">
    <source>
        <dbReference type="EMBL" id="CDW31810.1"/>
    </source>
</evidence>
<name>A0A0K2U133_LEPSM</name>
<reference evidence="1" key="1">
    <citation type="submission" date="2014-05" db="EMBL/GenBank/DDBJ databases">
        <authorList>
            <person name="Chronopoulou M."/>
        </authorList>
    </citation>
    <scope>NUCLEOTIDE SEQUENCE</scope>
    <source>
        <tissue evidence="1">Whole organism</tissue>
    </source>
</reference>
<sequence length="54" mass="6314">SNEIISKKLIVIRHYILFIWRKTMDWQTGIIAGNSEGVSLFLPDNMFVRQSMDT</sequence>
<organism evidence="1">
    <name type="scientific">Lepeophtheirus salmonis</name>
    <name type="common">Salmon louse</name>
    <name type="synonym">Caligus salmonis</name>
    <dbReference type="NCBI Taxonomy" id="72036"/>
    <lineage>
        <taxon>Eukaryota</taxon>
        <taxon>Metazoa</taxon>
        <taxon>Ecdysozoa</taxon>
        <taxon>Arthropoda</taxon>
        <taxon>Crustacea</taxon>
        <taxon>Multicrustacea</taxon>
        <taxon>Hexanauplia</taxon>
        <taxon>Copepoda</taxon>
        <taxon>Siphonostomatoida</taxon>
        <taxon>Caligidae</taxon>
        <taxon>Lepeophtheirus</taxon>
    </lineage>
</organism>